<evidence type="ECO:0000256" key="7">
    <source>
        <dbReference type="PROSITE-ProRule" id="PRU00221"/>
    </source>
</evidence>
<evidence type="ECO:0000256" key="4">
    <source>
        <dbReference type="ARBA" id="ARBA00023187"/>
    </source>
</evidence>
<evidence type="ECO:0000313" key="9">
    <source>
        <dbReference type="EMBL" id="KAJ1920205.1"/>
    </source>
</evidence>
<dbReference type="EMBL" id="JANBPU010000016">
    <property type="protein sequence ID" value="KAJ1920205.1"/>
    <property type="molecule type" value="Genomic_DNA"/>
</dbReference>
<dbReference type="PROSITE" id="PS50294">
    <property type="entry name" value="WD_REPEATS_REGION"/>
    <property type="match status" value="2"/>
</dbReference>
<gene>
    <name evidence="9" type="ORF">H4219_001438</name>
</gene>
<reference evidence="9" key="1">
    <citation type="submission" date="2022-07" db="EMBL/GenBank/DDBJ databases">
        <title>Phylogenomic reconstructions and comparative analyses of Kickxellomycotina fungi.</title>
        <authorList>
            <person name="Reynolds N.K."/>
            <person name="Stajich J.E."/>
            <person name="Barry K."/>
            <person name="Grigoriev I.V."/>
            <person name="Crous P."/>
            <person name="Smith M.E."/>
        </authorList>
    </citation>
    <scope>NUCLEOTIDE SEQUENCE</scope>
    <source>
        <strain evidence="9">NBRC 100468</strain>
    </source>
</reference>
<keyword evidence="10" id="KW-1185">Reference proteome</keyword>
<accession>A0A9W8A040</accession>
<dbReference type="InterPro" id="IPR001680">
    <property type="entry name" value="WD40_rpt"/>
</dbReference>
<proteinExistence type="inferred from homology"/>
<dbReference type="AlphaFoldDB" id="A0A9W8A040"/>
<feature type="region of interest" description="Disordered" evidence="8">
    <location>
        <begin position="1"/>
        <end position="22"/>
    </location>
</feature>
<organism evidence="9 10">
    <name type="scientific">Mycoemilia scoparia</name>
    <dbReference type="NCBI Taxonomy" id="417184"/>
    <lineage>
        <taxon>Eukaryota</taxon>
        <taxon>Fungi</taxon>
        <taxon>Fungi incertae sedis</taxon>
        <taxon>Zoopagomycota</taxon>
        <taxon>Kickxellomycotina</taxon>
        <taxon>Kickxellomycetes</taxon>
        <taxon>Kickxellales</taxon>
        <taxon>Kickxellaceae</taxon>
        <taxon>Mycoemilia</taxon>
    </lineage>
</organism>
<evidence type="ECO:0000256" key="6">
    <source>
        <dbReference type="ARBA" id="ARBA00040390"/>
    </source>
</evidence>
<evidence type="ECO:0000256" key="2">
    <source>
        <dbReference type="ARBA" id="ARBA00022664"/>
    </source>
</evidence>
<dbReference type="GO" id="GO:0000387">
    <property type="term" value="P:spliceosomal snRNP assembly"/>
    <property type="evidence" value="ECO:0007669"/>
    <property type="project" value="TreeGrafter"/>
</dbReference>
<dbReference type="GO" id="GO:0003723">
    <property type="term" value="F:RNA binding"/>
    <property type="evidence" value="ECO:0007669"/>
    <property type="project" value="TreeGrafter"/>
</dbReference>
<evidence type="ECO:0000256" key="8">
    <source>
        <dbReference type="SAM" id="MobiDB-lite"/>
    </source>
</evidence>
<dbReference type="OrthoDB" id="408728at2759"/>
<dbReference type="InterPro" id="IPR019775">
    <property type="entry name" value="WD40_repeat_CS"/>
</dbReference>
<keyword evidence="1 7" id="KW-0853">WD repeat</keyword>
<sequence length="310" mass="33854">MTDNLSQLPPIKSAFSSSSNTRQIPLTCSGHTRPVVQLSFSKILTDGSYLLVSSCKGHKGAVWSTRLNDEATRAVTASADFTAKVWDTTNGNVIHTLEHKHIVRSADFVDGKCENVVTGGSERILRLFDLNKPQDPTVIAAHESTIKDVIWIPKVSAVLSASEDGKVNLTDIRSMSQIHSFSVPEPIKRISLSGGGDMITCGAGNKAYIWDSTKFNQIKVFEAPYGVSVVSVHPDHSRFVTGSISETSVRVYDFETDRELELYKGHHGPIHDICHSPDGAIYSSGSEDGTVRLWQTVPGTAYGLWQPRTV</sequence>
<comment type="caution">
    <text evidence="9">The sequence shown here is derived from an EMBL/GenBank/DDBJ whole genome shotgun (WGS) entry which is preliminary data.</text>
</comment>
<dbReference type="PANTHER" id="PTHR19877">
    <property type="entry name" value="EUKARYOTIC TRANSLATION INITIATION FACTOR 3 SUBUNIT I"/>
    <property type="match status" value="1"/>
</dbReference>
<dbReference type="SMART" id="SM00320">
    <property type="entry name" value="WD40"/>
    <property type="match status" value="6"/>
</dbReference>
<name>A0A9W8A040_9FUNG</name>
<evidence type="ECO:0000256" key="5">
    <source>
        <dbReference type="ARBA" id="ARBA00038394"/>
    </source>
</evidence>
<feature type="repeat" description="WD" evidence="7">
    <location>
        <begin position="55"/>
        <end position="96"/>
    </location>
</feature>
<evidence type="ECO:0000256" key="3">
    <source>
        <dbReference type="ARBA" id="ARBA00022737"/>
    </source>
</evidence>
<dbReference type="InterPro" id="IPR015943">
    <property type="entry name" value="WD40/YVTN_repeat-like_dom_sf"/>
</dbReference>
<protein>
    <recommendedName>
        <fullName evidence="6">Serine-threonine kinase receptor-associated protein</fullName>
    </recommendedName>
</protein>
<dbReference type="CDD" id="cd00200">
    <property type="entry name" value="WD40"/>
    <property type="match status" value="1"/>
</dbReference>
<keyword evidence="2" id="KW-0507">mRNA processing</keyword>
<dbReference type="Pfam" id="PF00400">
    <property type="entry name" value="WD40"/>
    <property type="match status" value="3"/>
</dbReference>
<keyword evidence="3" id="KW-0677">Repeat</keyword>
<evidence type="ECO:0000256" key="1">
    <source>
        <dbReference type="ARBA" id="ARBA00022574"/>
    </source>
</evidence>
<dbReference type="PROSITE" id="PS50082">
    <property type="entry name" value="WD_REPEATS_2"/>
    <property type="match status" value="3"/>
</dbReference>
<dbReference type="Gene3D" id="2.130.10.10">
    <property type="entry name" value="YVTN repeat-like/Quinoprotein amine dehydrogenase"/>
    <property type="match status" value="2"/>
</dbReference>
<dbReference type="PROSITE" id="PS00678">
    <property type="entry name" value="WD_REPEATS_1"/>
    <property type="match status" value="1"/>
</dbReference>
<dbReference type="InterPro" id="IPR036322">
    <property type="entry name" value="WD40_repeat_dom_sf"/>
</dbReference>
<evidence type="ECO:0000313" key="10">
    <source>
        <dbReference type="Proteomes" id="UP001150538"/>
    </source>
</evidence>
<feature type="repeat" description="WD" evidence="7">
    <location>
        <begin position="139"/>
        <end position="180"/>
    </location>
</feature>
<feature type="repeat" description="WD" evidence="7">
    <location>
        <begin position="263"/>
        <end position="295"/>
    </location>
</feature>
<keyword evidence="4" id="KW-0508">mRNA splicing</keyword>
<dbReference type="Proteomes" id="UP001150538">
    <property type="component" value="Unassembled WGS sequence"/>
</dbReference>
<dbReference type="GO" id="GO:0032797">
    <property type="term" value="C:SMN complex"/>
    <property type="evidence" value="ECO:0007669"/>
    <property type="project" value="TreeGrafter"/>
</dbReference>
<dbReference type="PANTHER" id="PTHR19877:SF13">
    <property type="entry name" value="SERINE-THREONINE KINASE RECEPTOR-ASSOCIATED PROTEIN"/>
    <property type="match status" value="1"/>
</dbReference>
<dbReference type="SUPFAM" id="SSF50978">
    <property type="entry name" value="WD40 repeat-like"/>
    <property type="match status" value="1"/>
</dbReference>
<comment type="similarity">
    <text evidence="5">Belongs to the WD repeat STRAP family.</text>
</comment>